<dbReference type="GO" id="GO:0008270">
    <property type="term" value="F:zinc ion binding"/>
    <property type="evidence" value="ECO:0007669"/>
    <property type="project" value="UniProtKB-KW"/>
</dbReference>
<keyword evidence="4" id="KW-0479">Metal-binding</keyword>
<dbReference type="GO" id="GO:0061630">
    <property type="term" value="F:ubiquitin protein ligase activity"/>
    <property type="evidence" value="ECO:0007669"/>
    <property type="project" value="UniProtKB-EC"/>
</dbReference>
<organism evidence="9 10">
    <name type="scientific">Meloidogyne hapla</name>
    <name type="common">Root-knot nematode worm</name>
    <dbReference type="NCBI Taxonomy" id="6305"/>
    <lineage>
        <taxon>Eukaryota</taxon>
        <taxon>Metazoa</taxon>
        <taxon>Ecdysozoa</taxon>
        <taxon>Nematoda</taxon>
        <taxon>Chromadorea</taxon>
        <taxon>Rhabditida</taxon>
        <taxon>Tylenchina</taxon>
        <taxon>Tylenchomorpha</taxon>
        <taxon>Tylenchoidea</taxon>
        <taxon>Meloidogynidae</taxon>
        <taxon>Meloidogyninae</taxon>
        <taxon>Meloidogyne</taxon>
    </lineage>
</organism>
<keyword evidence="9" id="KW-1185">Reference proteome</keyword>
<dbReference type="InterPro" id="IPR039525">
    <property type="entry name" value="RNF126-like_zinc-ribbon"/>
</dbReference>
<proteinExistence type="predicted"/>
<dbReference type="Proteomes" id="UP000095281">
    <property type="component" value="Unplaced"/>
</dbReference>
<accession>A0A1I8BLY6</accession>
<protein>
    <recommendedName>
        <fullName evidence="2">RING-type E3 ubiquitin transferase</fullName>
        <ecNumber evidence="2">2.3.2.27</ecNumber>
    </recommendedName>
</protein>
<evidence type="ECO:0000256" key="4">
    <source>
        <dbReference type="ARBA" id="ARBA00022723"/>
    </source>
</evidence>
<reference evidence="10" key="1">
    <citation type="submission" date="2016-11" db="UniProtKB">
        <authorList>
            <consortium name="WormBaseParasite"/>
        </authorList>
    </citation>
    <scope>IDENTIFICATION</scope>
</reference>
<dbReference type="AlphaFoldDB" id="A0A1I8BLY6"/>
<dbReference type="Pfam" id="PF14369">
    <property type="entry name" value="Zn_ribbon_19"/>
    <property type="match status" value="1"/>
</dbReference>
<evidence type="ECO:0000313" key="9">
    <source>
        <dbReference type="Proteomes" id="UP000095281"/>
    </source>
</evidence>
<keyword evidence="6" id="KW-0833">Ubl conjugation pathway</keyword>
<dbReference type="EC" id="2.3.2.27" evidence="2"/>
<comment type="catalytic activity">
    <reaction evidence="1">
        <text>S-ubiquitinyl-[E2 ubiquitin-conjugating enzyme]-L-cysteine + [acceptor protein]-L-lysine = [E2 ubiquitin-conjugating enzyme]-L-cysteine + N(6)-ubiquitinyl-[acceptor protein]-L-lysine.</text>
        <dbReference type="EC" id="2.3.2.27"/>
    </reaction>
</comment>
<evidence type="ECO:0000256" key="1">
    <source>
        <dbReference type="ARBA" id="ARBA00000900"/>
    </source>
</evidence>
<evidence type="ECO:0000256" key="3">
    <source>
        <dbReference type="ARBA" id="ARBA00022679"/>
    </source>
</evidence>
<sequence length="78" mass="8669">MTRYYCHKCSRQCSVANDNFGDVRCTSCNDTFVEEIQSAGSSPVTPTATTTPPFTGAIPVNENPFVMFPVRSFPSKYY</sequence>
<evidence type="ECO:0000256" key="2">
    <source>
        <dbReference type="ARBA" id="ARBA00012483"/>
    </source>
</evidence>
<evidence type="ECO:0000256" key="5">
    <source>
        <dbReference type="ARBA" id="ARBA00022771"/>
    </source>
</evidence>
<evidence type="ECO:0000313" key="10">
    <source>
        <dbReference type="WBParaSite" id="MhA1_Contig2940.frz3.gene3"/>
    </source>
</evidence>
<dbReference type="WBParaSite" id="MhA1_Contig2940.frz3.gene3">
    <property type="protein sequence ID" value="MhA1_Contig2940.frz3.gene3"/>
    <property type="gene ID" value="MhA1_Contig2940.frz3.gene3"/>
</dbReference>
<keyword evidence="3" id="KW-0808">Transferase</keyword>
<evidence type="ECO:0000259" key="8">
    <source>
        <dbReference type="Pfam" id="PF14369"/>
    </source>
</evidence>
<evidence type="ECO:0000256" key="6">
    <source>
        <dbReference type="ARBA" id="ARBA00022786"/>
    </source>
</evidence>
<feature type="domain" description="E3 ubiquitin-protein ligase RNF126-like zinc-ribbon" evidence="8">
    <location>
        <begin position="2"/>
        <end position="36"/>
    </location>
</feature>
<keyword evidence="7" id="KW-0862">Zinc</keyword>
<name>A0A1I8BLY6_MELHA</name>
<keyword evidence="5" id="KW-0863">Zinc-finger</keyword>
<evidence type="ECO:0000256" key="7">
    <source>
        <dbReference type="ARBA" id="ARBA00022833"/>
    </source>
</evidence>